<evidence type="ECO:0000256" key="3">
    <source>
        <dbReference type="ARBA" id="ARBA00061607"/>
    </source>
</evidence>
<dbReference type="CDD" id="cd00009">
    <property type="entry name" value="AAA"/>
    <property type="match status" value="1"/>
</dbReference>
<dbReference type="EMBL" id="NEMB01000003">
    <property type="protein sequence ID" value="PQQ67362.1"/>
    <property type="molecule type" value="Genomic_DNA"/>
</dbReference>
<evidence type="ECO:0000313" key="6">
    <source>
        <dbReference type="EMBL" id="AUG57438.1"/>
    </source>
</evidence>
<reference evidence="6 8" key="1">
    <citation type="submission" date="2017-12" db="EMBL/GenBank/DDBJ databases">
        <title>Complete genome sequence of Herbivorax saccincola GGR1, a novel Cellulosome-producing hydrolytic bacterium in a thermophilic biogas plant, established by Illumina and Nanopore MinION sequencing.</title>
        <authorList>
            <person name="Pechtl A."/>
            <person name="Ruckert C."/>
            <person name="Koeck D.E."/>
            <person name="Maus I."/>
            <person name="Winkler A."/>
            <person name="Kalinowski J."/>
            <person name="Puhler A."/>
            <person name="Schwarz W.W."/>
            <person name="Zverlov V.V."/>
            <person name="Schluter A."/>
            <person name="Liebl W."/>
        </authorList>
    </citation>
    <scope>NUCLEOTIDE SEQUENCE [LARGE SCALE GENOMIC DNA]</scope>
    <source>
        <strain evidence="6">GGR1</strain>
        <strain evidence="8">SR1</strain>
    </source>
</reference>
<dbReference type="InterPro" id="IPR050764">
    <property type="entry name" value="CbbQ/NirQ/NorQ/GpvN"/>
</dbReference>
<evidence type="ECO:0000256" key="2">
    <source>
        <dbReference type="ARBA" id="ARBA00022840"/>
    </source>
</evidence>
<dbReference type="Gene3D" id="3.40.50.300">
    <property type="entry name" value="P-loop containing nucleotide triphosphate hydrolases"/>
    <property type="match status" value="1"/>
</dbReference>
<feature type="domain" description="ChlI/MoxR AAA lid" evidence="5">
    <location>
        <begin position="231"/>
        <end position="302"/>
    </location>
</feature>
<dbReference type="GO" id="GO:0016887">
    <property type="term" value="F:ATP hydrolysis activity"/>
    <property type="evidence" value="ECO:0007669"/>
    <property type="project" value="InterPro"/>
</dbReference>
<dbReference type="Gene3D" id="1.10.8.80">
    <property type="entry name" value="Magnesium chelatase subunit I, C-Terminal domain"/>
    <property type="match status" value="1"/>
</dbReference>
<dbReference type="InterPro" id="IPR041628">
    <property type="entry name" value="ChlI/MoxR_AAA_lid"/>
</dbReference>
<dbReference type="SUPFAM" id="SSF52540">
    <property type="entry name" value="P-loop containing nucleoside triphosphate hydrolases"/>
    <property type="match status" value="1"/>
</dbReference>
<dbReference type="Proteomes" id="UP000239720">
    <property type="component" value="Unassembled WGS sequence"/>
</dbReference>
<dbReference type="FunFam" id="3.40.50.300:FF:000640">
    <property type="entry name" value="MoxR family ATPase"/>
    <property type="match status" value="1"/>
</dbReference>
<dbReference type="GO" id="GO:0005524">
    <property type="term" value="F:ATP binding"/>
    <property type="evidence" value="ECO:0007669"/>
    <property type="project" value="UniProtKB-KW"/>
</dbReference>
<dbReference type="PIRSF" id="PIRSF002849">
    <property type="entry name" value="AAA_ATPase_chaperone_MoxR_prd"/>
    <property type="match status" value="1"/>
</dbReference>
<sequence length="318" mass="35942">MEKSIDILNNIVTNVEKVIVGKRKTIELILMSLICDGHVLIEDVPGVGKTSIVSCIAKSINASFKRIQFTPDVLPSDITGFTMYNQKKGEFVFHPGSVMSQIILADEINRTSPKTQASLLEVMEEKQVTVDGVTYDMPKPFMVLATQNPVEYLGTYPLPEAQLDRFLMKVSIGYPDKGEESYILSRFQKTNPLDELEPVAQSEDIIKIQDKVKNIYSDKIINDYIVEIVNETRTHPDIYLGASPRGSLALFRAAQAWALYNNRTYVIPEDVKFMAVPVLSHRIVMKQEAKLKKLTPEEIIDSILQSIRVPMVDDYEKK</sequence>
<dbReference type="AlphaFoldDB" id="A0A2K9E4W2"/>
<dbReference type="OrthoDB" id="9808397at2"/>
<evidence type="ECO:0000313" key="7">
    <source>
        <dbReference type="EMBL" id="PQQ67362.1"/>
    </source>
</evidence>
<dbReference type="RefSeq" id="WP_101300792.1">
    <property type="nucleotide sequence ID" value="NZ_CP025197.1"/>
</dbReference>
<comment type="similarity">
    <text evidence="3">Belongs to the MoxR family.</text>
</comment>
<dbReference type="EMBL" id="CP025197">
    <property type="protein sequence ID" value="AUG57438.1"/>
    <property type="molecule type" value="Genomic_DNA"/>
</dbReference>
<keyword evidence="8" id="KW-1185">Reference proteome</keyword>
<evidence type="ECO:0000259" key="4">
    <source>
        <dbReference type="Pfam" id="PF07726"/>
    </source>
</evidence>
<dbReference type="KEGG" id="hsc:HVS_07615"/>
<dbReference type="PANTHER" id="PTHR42759:SF5">
    <property type="entry name" value="METHANOL DEHYDROGENASE REGULATOR"/>
    <property type="match status" value="1"/>
</dbReference>
<accession>A0A2K9E4W2</accession>
<dbReference type="Proteomes" id="UP000233534">
    <property type="component" value="Chromosome"/>
</dbReference>
<keyword evidence="2" id="KW-0067">ATP-binding</keyword>
<dbReference type="InterPro" id="IPR027417">
    <property type="entry name" value="P-loop_NTPase"/>
</dbReference>
<dbReference type="InterPro" id="IPR011703">
    <property type="entry name" value="ATPase_AAA-3"/>
</dbReference>
<dbReference type="Pfam" id="PF17863">
    <property type="entry name" value="AAA_lid_2"/>
    <property type="match status" value="1"/>
</dbReference>
<keyword evidence="1" id="KW-0547">Nucleotide-binding</keyword>
<proteinExistence type="inferred from homology"/>
<evidence type="ECO:0000313" key="8">
    <source>
        <dbReference type="Proteomes" id="UP000233534"/>
    </source>
</evidence>
<evidence type="ECO:0000259" key="5">
    <source>
        <dbReference type="Pfam" id="PF17863"/>
    </source>
</evidence>
<feature type="domain" description="ATPase AAA-3" evidence="4">
    <location>
        <begin position="38"/>
        <end position="168"/>
    </location>
</feature>
<gene>
    <name evidence="7" type="ORF">B9R14_11780</name>
    <name evidence="6" type="ORF">HVS_07615</name>
</gene>
<dbReference type="PANTHER" id="PTHR42759">
    <property type="entry name" value="MOXR FAMILY PROTEIN"/>
    <property type="match status" value="1"/>
</dbReference>
<evidence type="ECO:0000313" key="9">
    <source>
        <dbReference type="Proteomes" id="UP000239720"/>
    </source>
</evidence>
<dbReference type="Pfam" id="PF07726">
    <property type="entry name" value="AAA_3"/>
    <property type="match status" value="1"/>
</dbReference>
<protein>
    <submittedName>
        <fullName evidence="6">ATPase family associated with various cellular activities (AAA)</fullName>
    </submittedName>
    <submittedName>
        <fullName evidence="7">Magnesium chelatase</fullName>
    </submittedName>
</protein>
<name>A0A2K9E4W2_9FIRM</name>
<reference evidence="7 9" key="2">
    <citation type="journal article" date="2018" name="Syst. Appl. Microbiol.">
        <title>Characterization and high-quality draft genome sequence of Herbivorax saccincola A7, an anaerobic, alkaliphilic, thermophilic, cellulolytic, and xylanolytic bacterium.</title>
        <authorList>
            <person name="Aikawa S."/>
            <person name="Baramee S."/>
            <person name="Sermsathanaswadi J."/>
            <person name="Thianheng P."/>
            <person name="Tachaapaikoon C."/>
            <person name="Shikata A."/>
            <person name="Waeonukul R."/>
            <person name="Pason P."/>
            <person name="Ratanakhanokchai K."/>
            <person name="Kosugi A."/>
        </authorList>
    </citation>
    <scope>NUCLEOTIDE SEQUENCE [LARGE SCALE GENOMIC DNA]</scope>
    <source>
        <strain evidence="7 9">A7</strain>
    </source>
</reference>
<organism evidence="6 8">
    <name type="scientific">Acetivibrio saccincola</name>
    <dbReference type="NCBI Taxonomy" id="1677857"/>
    <lineage>
        <taxon>Bacteria</taxon>
        <taxon>Bacillati</taxon>
        <taxon>Bacillota</taxon>
        <taxon>Clostridia</taxon>
        <taxon>Eubacteriales</taxon>
        <taxon>Oscillospiraceae</taxon>
        <taxon>Acetivibrio</taxon>
    </lineage>
</organism>
<evidence type="ECO:0000256" key="1">
    <source>
        <dbReference type="ARBA" id="ARBA00022741"/>
    </source>
</evidence>